<dbReference type="KEGG" id="fiy:BN1229_v1_3564"/>
<protein>
    <submittedName>
        <fullName evidence="1">Uncharacterized protein</fullName>
    </submittedName>
</protein>
<gene>
    <name evidence="1" type="ORF">YBN1229_v1_3564</name>
</gene>
<sequence length="82" mass="9450">MNKRHHIIVKADRRTGEWIEGTIEYTGLVDLHEHMRRTDSSGSFHTMHYLTKDIAGKIFTDTGVDLNNEIDVAVTIRRADKN</sequence>
<accession>A0A0D6JJM0</accession>
<dbReference type="Proteomes" id="UP000033187">
    <property type="component" value="Chromosome 1"/>
</dbReference>
<reference evidence="2" key="1">
    <citation type="submission" date="2015-02" db="EMBL/GenBank/DDBJ databases">
        <authorList>
            <person name="Chooi Y.-H."/>
        </authorList>
    </citation>
    <scope>NUCLEOTIDE SEQUENCE [LARGE SCALE GENOMIC DNA]</scope>
    <source>
        <strain evidence="2">strain Y</strain>
    </source>
</reference>
<evidence type="ECO:0000313" key="2">
    <source>
        <dbReference type="Proteomes" id="UP000033187"/>
    </source>
</evidence>
<dbReference type="AlphaFoldDB" id="A0A0D6JJM0"/>
<keyword evidence="2" id="KW-1185">Reference proteome</keyword>
<name>A0A0D6JJM0_9HYPH</name>
<organism evidence="1 2">
    <name type="scientific">Candidatus Filomicrobium marinum</name>
    <dbReference type="NCBI Taxonomy" id="1608628"/>
    <lineage>
        <taxon>Bacteria</taxon>
        <taxon>Pseudomonadati</taxon>
        <taxon>Pseudomonadota</taxon>
        <taxon>Alphaproteobacteria</taxon>
        <taxon>Hyphomicrobiales</taxon>
        <taxon>Hyphomicrobiaceae</taxon>
        <taxon>Filomicrobium</taxon>
    </lineage>
</organism>
<dbReference type="EMBL" id="LN829119">
    <property type="protein sequence ID" value="CPR22131.1"/>
    <property type="molecule type" value="Genomic_DNA"/>
</dbReference>
<proteinExistence type="predicted"/>
<evidence type="ECO:0000313" key="1">
    <source>
        <dbReference type="EMBL" id="CPR22131.1"/>
    </source>
</evidence>
<dbReference type="KEGG" id="fil:BN1229_v1_3572"/>